<dbReference type="RefSeq" id="WP_168069834.1">
    <property type="nucleotide sequence ID" value="NZ_JAATJC010000001.1"/>
</dbReference>
<keyword evidence="2" id="KW-1185">Reference proteome</keyword>
<organism evidence="1 2">
    <name type="scientific">Sphingomonas kaistensis</name>
    <dbReference type="NCBI Taxonomy" id="298708"/>
    <lineage>
        <taxon>Bacteria</taxon>
        <taxon>Pseudomonadati</taxon>
        <taxon>Pseudomonadota</taxon>
        <taxon>Alphaproteobacteria</taxon>
        <taxon>Sphingomonadales</taxon>
        <taxon>Sphingomonadaceae</taxon>
        <taxon>Sphingomonas</taxon>
    </lineage>
</organism>
<evidence type="ECO:0000313" key="1">
    <source>
        <dbReference type="EMBL" id="NJC06548.1"/>
    </source>
</evidence>
<name>A0A7X6BH39_9SPHN</name>
<dbReference type="AlphaFoldDB" id="A0A7X6BH39"/>
<dbReference type="EMBL" id="JAATJC010000001">
    <property type="protein sequence ID" value="NJC06548.1"/>
    <property type="molecule type" value="Genomic_DNA"/>
</dbReference>
<dbReference type="Proteomes" id="UP000558192">
    <property type="component" value="Unassembled WGS sequence"/>
</dbReference>
<reference evidence="1 2" key="1">
    <citation type="submission" date="2020-03" db="EMBL/GenBank/DDBJ databases">
        <title>Genomic Encyclopedia of Type Strains, Phase IV (KMG-IV): sequencing the most valuable type-strain genomes for metagenomic binning, comparative biology and taxonomic classification.</title>
        <authorList>
            <person name="Goeker M."/>
        </authorList>
    </citation>
    <scope>NUCLEOTIDE SEQUENCE [LARGE SCALE GENOMIC DNA]</scope>
    <source>
        <strain evidence="1 2">DSM 16846</strain>
    </source>
</reference>
<protein>
    <submittedName>
        <fullName evidence="1">Uncharacterized protein</fullName>
    </submittedName>
</protein>
<sequence>MSQVTEAIAAAIYERAQLFNGNLSALPWALVQDKDRWIASADAAVEAMSSASPPVEQSEGVATGYEQLKEALKPYEHHHGPLPDFDSPVAGVFDAGVQFAVELLAKELGVADWTPCEGTEEYEGDLGGTLINIVLAAMPKDEHGDAMHPSEVRAALTPPPVTVSVEEVRAELERQMEGQDETLPSSIARDRGLTWLEGWFDLPAALKEGHSLSTLSGDPAAGYCAIRDLAGSSSND</sequence>
<evidence type="ECO:0000313" key="2">
    <source>
        <dbReference type="Proteomes" id="UP000558192"/>
    </source>
</evidence>
<gene>
    <name evidence="1" type="ORF">GGQ97_002341</name>
</gene>
<comment type="caution">
    <text evidence="1">The sequence shown here is derived from an EMBL/GenBank/DDBJ whole genome shotgun (WGS) entry which is preliminary data.</text>
</comment>
<accession>A0A7X6BH39</accession>
<proteinExistence type="predicted"/>